<gene>
    <name evidence="1" type="ORF">EV420DRAFT_1765759</name>
</gene>
<dbReference type="Proteomes" id="UP001175211">
    <property type="component" value="Unassembled WGS sequence"/>
</dbReference>
<name>A0AA39K4F9_ARMTA</name>
<keyword evidence="2" id="KW-1185">Reference proteome</keyword>
<dbReference type="AlphaFoldDB" id="A0AA39K4F9"/>
<sequence length="100" mass="11582">MSVDTTVTPEPRFIIAISGGKHVFLRWSDVVEYDSLITTLYRHFGNELPRDKENIVVQTNDLDICLGIFIDIPSELWGDISAQISRIRVVNKWSSEYKRR</sequence>
<evidence type="ECO:0000313" key="1">
    <source>
        <dbReference type="EMBL" id="KAK0454163.1"/>
    </source>
</evidence>
<protein>
    <submittedName>
        <fullName evidence="1">Uncharacterized protein</fullName>
    </submittedName>
</protein>
<proteinExistence type="predicted"/>
<dbReference type="GeneID" id="85364386"/>
<dbReference type="RefSeq" id="XP_060328551.1">
    <property type="nucleotide sequence ID" value="XM_060480838.1"/>
</dbReference>
<comment type="caution">
    <text evidence="1">The sequence shown here is derived from an EMBL/GenBank/DDBJ whole genome shotgun (WGS) entry which is preliminary data.</text>
</comment>
<dbReference type="EMBL" id="JAUEPS010000027">
    <property type="protein sequence ID" value="KAK0454163.1"/>
    <property type="molecule type" value="Genomic_DNA"/>
</dbReference>
<organism evidence="1 2">
    <name type="scientific">Armillaria tabescens</name>
    <name type="common">Ringless honey mushroom</name>
    <name type="synonym">Agaricus tabescens</name>
    <dbReference type="NCBI Taxonomy" id="1929756"/>
    <lineage>
        <taxon>Eukaryota</taxon>
        <taxon>Fungi</taxon>
        <taxon>Dikarya</taxon>
        <taxon>Basidiomycota</taxon>
        <taxon>Agaricomycotina</taxon>
        <taxon>Agaricomycetes</taxon>
        <taxon>Agaricomycetidae</taxon>
        <taxon>Agaricales</taxon>
        <taxon>Marasmiineae</taxon>
        <taxon>Physalacriaceae</taxon>
        <taxon>Desarmillaria</taxon>
    </lineage>
</organism>
<accession>A0AA39K4F9</accession>
<reference evidence="1" key="1">
    <citation type="submission" date="2023-06" db="EMBL/GenBank/DDBJ databases">
        <authorList>
            <consortium name="Lawrence Berkeley National Laboratory"/>
            <person name="Ahrendt S."/>
            <person name="Sahu N."/>
            <person name="Indic B."/>
            <person name="Wong-Bajracharya J."/>
            <person name="Merenyi Z."/>
            <person name="Ke H.-M."/>
            <person name="Monk M."/>
            <person name="Kocsube S."/>
            <person name="Drula E."/>
            <person name="Lipzen A."/>
            <person name="Balint B."/>
            <person name="Henrissat B."/>
            <person name="Andreopoulos B."/>
            <person name="Martin F.M."/>
            <person name="Harder C.B."/>
            <person name="Rigling D."/>
            <person name="Ford K.L."/>
            <person name="Foster G.D."/>
            <person name="Pangilinan J."/>
            <person name="Papanicolaou A."/>
            <person name="Barry K."/>
            <person name="LaButti K."/>
            <person name="Viragh M."/>
            <person name="Koriabine M."/>
            <person name="Yan M."/>
            <person name="Riley R."/>
            <person name="Champramary S."/>
            <person name="Plett K.L."/>
            <person name="Tsai I.J."/>
            <person name="Slot J."/>
            <person name="Sipos G."/>
            <person name="Plett J."/>
            <person name="Nagy L.G."/>
            <person name="Grigoriev I.V."/>
        </authorList>
    </citation>
    <scope>NUCLEOTIDE SEQUENCE</scope>
    <source>
        <strain evidence="1">CCBAS 213</strain>
    </source>
</reference>
<evidence type="ECO:0000313" key="2">
    <source>
        <dbReference type="Proteomes" id="UP001175211"/>
    </source>
</evidence>